<gene>
    <name evidence="6" type="ORF">QRX60_24820</name>
</gene>
<dbReference type="Proteomes" id="UP001239397">
    <property type="component" value="Chromosome"/>
</dbReference>
<sequence length="446" mass="46407">MGIRRALVTLAAVLVASVGFAVPASAADYDLRGTAAVEGGPYLPGEPVTVKYTVTNAGTRGVYYSHGIADHVGGTRFWVDSGWGDLGPGGLGASFVPGETREYRLTGHLTGSLDGDSRFRLSVSLLDGVTPPLAPVDVVVPAAAGTTTIGGQAFADADEDGVADPGEALAGVDVRLNGTETRTTDADGRYSFEDLPPGRYDVYPAGAPGGWIVGGGTSVRADGTTPVVEVPLRALRPLSETLHAEVALDKDTYRVGDPAVLTVQLANTGSRVISGVYGACDRGDIGRALDITPAGWGELDYFGPGATIRPGETRTFRVSGTVTERAGRWGVLEQICDFTRDEAYHEGTPQARDTAKILGLDGTSRGRIVTETGEGLAGQPVTATDIDTGQVLTATTDADGNLTIAGPTGRYRLSVAGPWVLVGQQWVYVVSEAMNQNGWVFTRQPG</sequence>
<evidence type="ECO:0000256" key="3">
    <source>
        <dbReference type="ARBA" id="ARBA00022729"/>
    </source>
</evidence>
<feature type="domain" description="SD-repeat containing protein B" evidence="5">
    <location>
        <begin position="148"/>
        <end position="210"/>
    </location>
</feature>
<dbReference type="InterPro" id="IPR008969">
    <property type="entry name" value="CarboxyPept-like_regulatory"/>
</dbReference>
<feature type="signal peptide" evidence="4">
    <location>
        <begin position="1"/>
        <end position="26"/>
    </location>
</feature>
<evidence type="ECO:0000313" key="7">
    <source>
        <dbReference type="Proteomes" id="UP001239397"/>
    </source>
</evidence>
<evidence type="ECO:0000259" key="5">
    <source>
        <dbReference type="Pfam" id="PF17210"/>
    </source>
</evidence>
<evidence type="ECO:0000256" key="2">
    <source>
        <dbReference type="ARBA" id="ARBA00022525"/>
    </source>
</evidence>
<dbReference type="InterPro" id="IPR033764">
    <property type="entry name" value="Sdr_B"/>
</dbReference>
<evidence type="ECO:0000313" key="6">
    <source>
        <dbReference type="EMBL" id="WIY06920.1"/>
    </source>
</evidence>
<dbReference type="RefSeq" id="WP_286003171.1">
    <property type="nucleotide sequence ID" value="NZ_CP127295.1"/>
</dbReference>
<dbReference type="AlphaFoldDB" id="A0A9Y2JYB6"/>
<dbReference type="KEGG" id="amog:QRX60_24820"/>
<accession>A0A9Y2JYB6</accession>
<evidence type="ECO:0000256" key="1">
    <source>
        <dbReference type="ARBA" id="ARBA00004613"/>
    </source>
</evidence>
<dbReference type="Gene3D" id="2.60.40.10">
    <property type="entry name" value="Immunoglobulins"/>
    <property type="match status" value="1"/>
</dbReference>
<keyword evidence="7" id="KW-1185">Reference proteome</keyword>
<dbReference type="Pfam" id="PF17210">
    <property type="entry name" value="SdrD_B"/>
    <property type="match status" value="1"/>
</dbReference>
<dbReference type="InterPro" id="IPR013783">
    <property type="entry name" value="Ig-like_fold"/>
</dbReference>
<evidence type="ECO:0000256" key="4">
    <source>
        <dbReference type="SAM" id="SignalP"/>
    </source>
</evidence>
<dbReference type="SUPFAM" id="SSF49464">
    <property type="entry name" value="Carboxypeptidase regulatory domain-like"/>
    <property type="match status" value="1"/>
</dbReference>
<proteinExistence type="predicted"/>
<keyword evidence="2" id="KW-0964">Secreted</keyword>
<dbReference type="Pfam" id="PF13620">
    <property type="entry name" value="CarboxypepD_reg"/>
    <property type="match status" value="1"/>
</dbReference>
<comment type="subcellular location">
    <subcellularLocation>
        <location evidence="1">Secreted</location>
    </subcellularLocation>
</comment>
<feature type="chain" id="PRO_5040890989" evidence="4">
    <location>
        <begin position="27"/>
        <end position="446"/>
    </location>
</feature>
<organism evidence="6 7">
    <name type="scientific">Amycolatopsis mongoliensis</name>
    <dbReference type="NCBI Taxonomy" id="715475"/>
    <lineage>
        <taxon>Bacteria</taxon>
        <taxon>Bacillati</taxon>
        <taxon>Actinomycetota</taxon>
        <taxon>Actinomycetes</taxon>
        <taxon>Pseudonocardiales</taxon>
        <taxon>Pseudonocardiaceae</taxon>
        <taxon>Amycolatopsis</taxon>
    </lineage>
</organism>
<dbReference type="SUPFAM" id="SSF117074">
    <property type="entry name" value="Hypothetical protein PA1324"/>
    <property type="match status" value="1"/>
</dbReference>
<name>A0A9Y2JYB6_9PSEU</name>
<dbReference type="GO" id="GO:0005576">
    <property type="term" value="C:extracellular region"/>
    <property type="evidence" value="ECO:0007669"/>
    <property type="project" value="UniProtKB-SubCell"/>
</dbReference>
<reference evidence="6 7" key="1">
    <citation type="submission" date="2023-06" db="EMBL/GenBank/DDBJ databases">
        <authorList>
            <person name="Oyuntsetseg B."/>
            <person name="Kim S.B."/>
        </authorList>
    </citation>
    <scope>NUCLEOTIDE SEQUENCE [LARGE SCALE GENOMIC DNA]</scope>
    <source>
        <strain evidence="6 7">4-36</strain>
    </source>
</reference>
<protein>
    <submittedName>
        <fullName evidence="6">SdrD B-like domain-containing protein</fullName>
    </submittedName>
</protein>
<dbReference type="EMBL" id="CP127295">
    <property type="protein sequence ID" value="WIY06920.1"/>
    <property type="molecule type" value="Genomic_DNA"/>
</dbReference>
<dbReference type="GO" id="GO:0005975">
    <property type="term" value="P:carbohydrate metabolic process"/>
    <property type="evidence" value="ECO:0007669"/>
    <property type="project" value="UniProtKB-ARBA"/>
</dbReference>
<keyword evidence="3 4" id="KW-0732">Signal</keyword>